<sequence>MTGTPAFDRRAFLKPSTTAGITGVAGLTTATPGRTPGPKENEVLVGVSKTAGSPRQVVEQQVPTNVRVVHENETLGGAAVAFAERNATHSALYTTNDAQRRVPVVVDR</sequence>
<dbReference type="InterPro" id="IPR006311">
    <property type="entry name" value="TAT_signal"/>
</dbReference>
<gene>
    <name evidence="1" type="ORF">Hfx1149_06735</name>
</gene>
<accession>A0A643K2X5</accession>
<comment type="caution">
    <text evidence="1">The sequence shown here is derived from an EMBL/GenBank/DDBJ whole genome shotgun (WGS) entry which is preliminary data.</text>
</comment>
<dbReference type="InterPro" id="IPR019546">
    <property type="entry name" value="TAT_signal_bac_arc"/>
</dbReference>
<proteinExistence type="predicted"/>
<evidence type="ECO:0000313" key="1">
    <source>
        <dbReference type="EMBL" id="KAB1187746.1"/>
    </source>
</evidence>
<dbReference type="PROSITE" id="PS51318">
    <property type="entry name" value="TAT"/>
    <property type="match status" value="1"/>
</dbReference>
<reference evidence="1" key="1">
    <citation type="submission" date="2019-09" db="EMBL/GenBank/DDBJ databases">
        <title>Genomic analysis of Haloferax sp. CBA1149.</title>
        <authorList>
            <person name="Roh S.W."/>
        </authorList>
    </citation>
    <scope>NUCLEOTIDE SEQUENCE</scope>
    <source>
        <strain evidence="1">CBA1149</strain>
    </source>
</reference>
<dbReference type="EMBL" id="VZUS01000001">
    <property type="protein sequence ID" value="KAB1187746.1"/>
    <property type="molecule type" value="Genomic_DNA"/>
</dbReference>
<organism evidence="1">
    <name type="scientific">Haloferax sp. CBA1149</name>
    <dbReference type="NCBI Taxonomy" id="2650753"/>
    <lineage>
        <taxon>Archaea</taxon>
        <taxon>Methanobacteriati</taxon>
        <taxon>Methanobacteriota</taxon>
        <taxon>Stenosarchaea group</taxon>
        <taxon>Halobacteria</taxon>
        <taxon>Halobacteriales</taxon>
        <taxon>Haloferacaceae</taxon>
        <taxon>Haloferax</taxon>
    </lineage>
</organism>
<dbReference type="NCBIfam" id="TIGR01409">
    <property type="entry name" value="TAT_signal_seq"/>
    <property type="match status" value="1"/>
</dbReference>
<protein>
    <submittedName>
        <fullName evidence="1">Twin-arginine translocation signal domain-containing protein</fullName>
    </submittedName>
</protein>
<dbReference type="AlphaFoldDB" id="A0A643K2X5"/>
<name>A0A643K2X5_9EURY</name>